<protein>
    <submittedName>
        <fullName evidence="4">EAL domain-containing protein</fullName>
    </submittedName>
</protein>
<name>A0A9D9E038_9FIRM</name>
<evidence type="ECO:0000256" key="1">
    <source>
        <dbReference type="SAM" id="Phobius"/>
    </source>
</evidence>
<reference evidence="4" key="1">
    <citation type="submission" date="2020-10" db="EMBL/GenBank/DDBJ databases">
        <authorList>
            <person name="Gilroy R."/>
        </authorList>
    </citation>
    <scope>NUCLEOTIDE SEQUENCE</scope>
    <source>
        <strain evidence="4">F6-4510</strain>
    </source>
</reference>
<proteinExistence type="predicted"/>
<dbReference type="Gene3D" id="3.20.20.450">
    <property type="entry name" value="EAL domain"/>
    <property type="match status" value="1"/>
</dbReference>
<comment type="caution">
    <text evidence="4">The sequence shown here is derived from an EMBL/GenBank/DDBJ whole genome shotgun (WGS) entry which is preliminary data.</text>
</comment>
<dbReference type="SMART" id="SM00052">
    <property type="entry name" value="EAL"/>
    <property type="match status" value="1"/>
</dbReference>
<gene>
    <name evidence="4" type="ORF">IAC55_04415</name>
</gene>
<dbReference type="PANTHER" id="PTHR33121">
    <property type="entry name" value="CYCLIC DI-GMP PHOSPHODIESTERASE PDEF"/>
    <property type="match status" value="1"/>
</dbReference>
<dbReference type="NCBIfam" id="TIGR00254">
    <property type="entry name" value="GGDEF"/>
    <property type="match status" value="1"/>
</dbReference>
<dbReference type="CDD" id="cd01948">
    <property type="entry name" value="EAL"/>
    <property type="match status" value="1"/>
</dbReference>
<evidence type="ECO:0000259" key="2">
    <source>
        <dbReference type="PROSITE" id="PS50883"/>
    </source>
</evidence>
<dbReference type="PROSITE" id="PS50887">
    <property type="entry name" value="GGDEF"/>
    <property type="match status" value="1"/>
</dbReference>
<dbReference type="SUPFAM" id="SSF141868">
    <property type="entry name" value="EAL domain-like"/>
    <property type="match status" value="1"/>
</dbReference>
<dbReference type="Pfam" id="PF00990">
    <property type="entry name" value="GGDEF"/>
    <property type="match status" value="1"/>
</dbReference>
<keyword evidence="1" id="KW-0472">Membrane</keyword>
<evidence type="ECO:0000259" key="3">
    <source>
        <dbReference type="PROSITE" id="PS50887"/>
    </source>
</evidence>
<dbReference type="SMART" id="SM00267">
    <property type="entry name" value="GGDEF"/>
    <property type="match status" value="1"/>
</dbReference>
<feature type="domain" description="GGDEF" evidence="3">
    <location>
        <begin position="311"/>
        <end position="443"/>
    </location>
</feature>
<dbReference type="PANTHER" id="PTHR33121:SF79">
    <property type="entry name" value="CYCLIC DI-GMP PHOSPHODIESTERASE PDED-RELATED"/>
    <property type="match status" value="1"/>
</dbReference>
<keyword evidence="1" id="KW-1133">Transmembrane helix</keyword>
<dbReference type="Gene3D" id="3.30.70.270">
    <property type="match status" value="1"/>
</dbReference>
<dbReference type="Gene3D" id="3.30.450.20">
    <property type="entry name" value="PAS domain"/>
    <property type="match status" value="1"/>
</dbReference>
<evidence type="ECO:0000313" key="4">
    <source>
        <dbReference type="EMBL" id="MBO8434549.1"/>
    </source>
</evidence>
<evidence type="ECO:0000313" key="5">
    <source>
        <dbReference type="Proteomes" id="UP000823611"/>
    </source>
</evidence>
<dbReference type="SUPFAM" id="SSF55073">
    <property type="entry name" value="Nucleotide cyclase"/>
    <property type="match status" value="1"/>
</dbReference>
<dbReference type="InterPro" id="IPR043128">
    <property type="entry name" value="Rev_trsase/Diguanyl_cyclase"/>
</dbReference>
<dbReference type="CDD" id="cd18773">
    <property type="entry name" value="PDC1_HK_sensor"/>
    <property type="match status" value="1"/>
</dbReference>
<dbReference type="InterPro" id="IPR000160">
    <property type="entry name" value="GGDEF_dom"/>
</dbReference>
<dbReference type="AlphaFoldDB" id="A0A9D9E038"/>
<feature type="domain" description="EAL" evidence="2">
    <location>
        <begin position="452"/>
        <end position="705"/>
    </location>
</feature>
<reference evidence="4" key="2">
    <citation type="journal article" date="2021" name="PeerJ">
        <title>Extensive microbial diversity within the chicken gut microbiome revealed by metagenomics and culture.</title>
        <authorList>
            <person name="Gilroy R."/>
            <person name="Ravi A."/>
            <person name="Getino M."/>
            <person name="Pursley I."/>
            <person name="Horton D.L."/>
            <person name="Alikhan N.F."/>
            <person name="Baker D."/>
            <person name="Gharbi K."/>
            <person name="Hall N."/>
            <person name="Watson M."/>
            <person name="Adriaenssens E.M."/>
            <person name="Foster-Nyarko E."/>
            <person name="Jarju S."/>
            <person name="Secka A."/>
            <person name="Antonio M."/>
            <person name="Oren A."/>
            <person name="Chaudhuri R.R."/>
            <person name="La Ragione R."/>
            <person name="Hildebrand F."/>
            <person name="Pallen M.J."/>
        </authorList>
    </citation>
    <scope>NUCLEOTIDE SEQUENCE</scope>
    <source>
        <strain evidence="4">F6-4510</strain>
    </source>
</reference>
<dbReference type="InterPro" id="IPR050706">
    <property type="entry name" value="Cyclic-di-GMP_PDE-like"/>
</dbReference>
<dbReference type="GO" id="GO:0071111">
    <property type="term" value="F:cyclic-guanylate-specific phosphodiesterase activity"/>
    <property type="evidence" value="ECO:0007669"/>
    <property type="project" value="InterPro"/>
</dbReference>
<feature type="transmembrane region" description="Helical" evidence="1">
    <location>
        <begin position="249"/>
        <end position="271"/>
    </location>
</feature>
<dbReference type="InterPro" id="IPR029787">
    <property type="entry name" value="Nucleotide_cyclase"/>
</dbReference>
<dbReference type="EMBL" id="JADIMX010000084">
    <property type="protein sequence ID" value="MBO8434549.1"/>
    <property type="molecule type" value="Genomic_DNA"/>
</dbReference>
<dbReference type="Proteomes" id="UP000823611">
    <property type="component" value="Unassembled WGS sequence"/>
</dbReference>
<sequence length="714" mass="82046">MDKHLIEQISKSSSQNLSRVDEKLKGKIEELDNLAIEIGSNEEYDYINSFDDLQRFANVLGFREIGIILPSGDAYMSTGKILNLKDRQYFLQALGGKSNISEIIIDRFQNQTVNVYAVPILDNKDNSVKGVLCGLQPADEFLEDFYSEMGSEPYMYILKPNGDIISKAEEKSGLSINNIYDILDDFAENDKVIDNIKNILENGQGDIINIKNDGYKYISLNPVGINDWWVMTVGTDDVLREKTVIIAEYIHIFNVGIAVITIVALVILLNIHKGREEKLERIAYCDQFTSLYNKEYLKANFLDRLKKSSHKKVALVGYDVNKMKMVNEIYGVQVGNYVIKYIANILKMSVKDDNEIVIRDHSDVFFALYMYDTKDELENRIDSVINKVSKIICNNKNMQLTMAVGIYELTNEEHSFEKSFSYAQMAKNDNKKNVEKGYSYYSQAMRETELRNKQLNDEIKEGIANKEFMAWFQPQYDTFTKKIVGAEALVRWYKSDGRIISPYYFIEFSEKTGLIQEIDRIVLENVCKSISQWREQGLDVMPISLNLSRAYLSDENAIYYIKNTLDKYNIPGDLIKLEVTESAIVDSEDKLEKIIEIMHKFSFRVYLDDFGIGYSSLSSINNLNFDTLKIDKSFVDTIGTEKGNRVIKYTIDLAKNLGMSLVAEGVETKEQYEFLKAEHCDVIQGYYFSKPLSASEFKEVLEENQKNDDKKVVD</sequence>
<dbReference type="Pfam" id="PF00563">
    <property type="entry name" value="EAL"/>
    <property type="match status" value="1"/>
</dbReference>
<organism evidence="4 5">
    <name type="scientific">Candidatus Fimicola merdigallinarum</name>
    <dbReference type="NCBI Taxonomy" id="2840819"/>
    <lineage>
        <taxon>Bacteria</taxon>
        <taxon>Bacillati</taxon>
        <taxon>Bacillota</taxon>
        <taxon>Clostridia</taxon>
        <taxon>Lachnospirales</taxon>
        <taxon>Lachnospiraceae</taxon>
        <taxon>Lachnospiraceae incertae sedis</taxon>
        <taxon>Candidatus Fimicola</taxon>
    </lineage>
</organism>
<dbReference type="PROSITE" id="PS50883">
    <property type="entry name" value="EAL"/>
    <property type="match status" value="1"/>
</dbReference>
<dbReference type="InterPro" id="IPR035919">
    <property type="entry name" value="EAL_sf"/>
</dbReference>
<keyword evidence="1" id="KW-0812">Transmembrane</keyword>
<dbReference type="InterPro" id="IPR001633">
    <property type="entry name" value="EAL_dom"/>
</dbReference>
<accession>A0A9D9E038</accession>